<proteinExistence type="predicted"/>
<keyword evidence="3" id="KW-1185">Reference proteome</keyword>
<evidence type="ECO:0000313" key="3">
    <source>
        <dbReference type="Proteomes" id="UP000521943"/>
    </source>
</evidence>
<dbReference type="SUPFAM" id="SSF54637">
    <property type="entry name" value="Thioesterase/thiol ester dehydrase-isomerase"/>
    <property type="match status" value="1"/>
</dbReference>
<dbReference type="PANTHER" id="PTHR21660:SF1">
    <property type="entry name" value="ACYL-COENZYME A THIOESTERASE 13"/>
    <property type="match status" value="1"/>
</dbReference>
<keyword evidence="1" id="KW-0378">Hydrolase</keyword>
<protein>
    <recommendedName>
        <fullName evidence="4">Thioesterase domain-containing protein</fullName>
    </recommendedName>
</protein>
<dbReference type="EMBL" id="JACGCI010000008">
    <property type="protein sequence ID" value="KAF6761952.1"/>
    <property type="molecule type" value="Genomic_DNA"/>
</dbReference>
<dbReference type="InterPro" id="IPR039298">
    <property type="entry name" value="ACOT13"/>
</dbReference>
<evidence type="ECO:0000256" key="1">
    <source>
        <dbReference type="ARBA" id="ARBA00022801"/>
    </source>
</evidence>
<dbReference type="AlphaFoldDB" id="A0A8H6ICX8"/>
<reference evidence="2 3" key="1">
    <citation type="submission" date="2020-07" db="EMBL/GenBank/DDBJ databases">
        <title>Comparative genomics of pyrophilous fungi reveals a link between fire events and developmental genes.</title>
        <authorList>
            <consortium name="DOE Joint Genome Institute"/>
            <person name="Steindorff A.S."/>
            <person name="Carver A."/>
            <person name="Calhoun S."/>
            <person name="Stillman K."/>
            <person name="Liu H."/>
            <person name="Lipzen A."/>
            <person name="Pangilinan J."/>
            <person name="Labutti K."/>
            <person name="Bruns T.D."/>
            <person name="Grigoriev I.V."/>
        </authorList>
    </citation>
    <scope>NUCLEOTIDE SEQUENCE [LARGE SCALE GENOMIC DNA]</scope>
    <source>
        <strain evidence="2 3">CBS 144469</strain>
    </source>
</reference>
<dbReference type="InterPro" id="IPR029069">
    <property type="entry name" value="HotDog_dom_sf"/>
</dbReference>
<dbReference type="GO" id="GO:0047617">
    <property type="term" value="F:fatty acyl-CoA hydrolase activity"/>
    <property type="evidence" value="ECO:0007669"/>
    <property type="project" value="InterPro"/>
</dbReference>
<sequence>MPPDPDFPEDPTFDISHIAGNASPSTKRVLGNVPLFFRNRYPATVKGPIFAESIFPRMKVVEITTDENREPEVVGKKVGRVVVEVVVDDDMLNGGATLHAGCAAALIAMTSTSAIEALISASAGHVINNLSQAVNVIYHSPAEKGDLLRLVNASLTVGARVHSARTEIWNVTRGRLVASGSHVKMVPGSPKANL</sequence>
<organism evidence="2 3">
    <name type="scientific">Ephemerocybe angulata</name>
    <dbReference type="NCBI Taxonomy" id="980116"/>
    <lineage>
        <taxon>Eukaryota</taxon>
        <taxon>Fungi</taxon>
        <taxon>Dikarya</taxon>
        <taxon>Basidiomycota</taxon>
        <taxon>Agaricomycotina</taxon>
        <taxon>Agaricomycetes</taxon>
        <taxon>Agaricomycetidae</taxon>
        <taxon>Agaricales</taxon>
        <taxon>Agaricineae</taxon>
        <taxon>Psathyrellaceae</taxon>
        <taxon>Ephemerocybe</taxon>
    </lineage>
</organism>
<name>A0A8H6ICX8_9AGAR</name>
<gene>
    <name evidence="2" type="ORF">DFP72DRAFT_592169</name>
</gene>
<dbReference type="OrthoDB" id="2831072at2759"/>
<accession>A0A8H6ICX8</accession>
<evidence type="ECO:0000313" key="2">
    <source>
        <dbReference type="EMBL" id="KAF6761952.1"/>
    </source>
</evidence>
<dbReference type="Proteomes" id="UP000521943">
    <property type="component" value="Unassembled WGS sequence"/>
</dbReference>
<evidence type="ECO:0008006" key="4">
    <source>
        <dbReference type="Google" id="ProtNLM"/>
    </source>
</evidence>
<comment type="caution">
    <text evidence="2">The sequence shown here is derived from an EMBL/GenBank/DDBJ whole genome shotgun (WGS) entry which is preliminary data.</text>
</comment>
<dbReference type="PANTHER" id="PTHR21660">
    <property type="entry name" value="THIOESTERASE SUPERFAMILY MEMBER-RELATED"/>
    <property type="match status" value="1"/>
</dbReference>
<dbReference type="Gene3D" id="3.10.129.10">
    <property type="entry name" value="Hotdog Thioesterase"/>
    <property type="match status" value="1"/>
</dbReference>